<feature type="transmembrane region" description="Helical" evidence="1">
    <location>
        <begin position="169"/>
        <end position="191"/>
    </location>
</feature>
<feature type="transmembrane region" description="Helical" evidence="1">
    <location>
        <begin position="74"/>
        <end position="94"/>
    </location>
</feature>
<accession>A0A2K3LT32</accession>
<feature type="transmembrane region" description="Helical" evidence="1">
    <location>
        <begin position="198"/>
        <end position="216"/>
    </location>
</feature>
<dbReference type="Proteomes" id="UP000236291">
    <property type="component" value="Unassembled WGS sequence"/>
</dbReference>
<protein>
    <recommendedName>
        <fullName evidence="4">Transmembrane protein</fullName>
    </recommendedName>
</protein>
<name>A0A2K3LT32_TRIPR</name>
<evidence type="ECO:0000313" key="3">
    <source>
        <dbReference type="Proteomes" id="UP000236291"/>
    </source>
</evidence>
<dbReference type="EMBL" id="ASHM01040352">
    <property type="protein sequence ID" value="PNX81673.1"/>
    <property type="molecule type" value="Genomic_DNA"/>
</dbReference>
<dbReference type="AlphaFoldDB" id="A0A2K3LT32"/>
<organism evidence="2 3">
    <name type="scientific">Trifolium pratense</name>
    <name type="common">Red clover</name>
    <dbReference type="NCBI Taxonomy" id="57577"/>
    <lineage>
        <taxon>Eukaryota</taxon>
        <taxon>Viridiplantae</taxon>
        <taxon>Streptophyta</taxon>
        <taxon>Embryophyta</taxon>
        <taxon>Tracheophyta</taxon>
        <taxon>Spermatophyta</taxon>
        <taxon>Magnoliopsida</taxon>
        <taxon>eudicotyledons</taxon>
        <taxon>Gunneridae</taxon>
        <taxon>Pentapetalae</taxon>
        <taxon>rosids</taxon>
        <taxon>fabids</taxon>
        <taxon>Fabales</taxon>
        <taxon>Fabaceae</taxon>
        <taxon>Papilionoideae</taxon>
        <taxon>50 kb inversion clade</taxon>
        <taxon>NPAAA clade</taxon>
        <taxon>Hologalegina</taxon>
        <taxon>IRL clade</taxon>
        <taxon>Trifolieae</taxon>
        <taxon>Trifolium</taxon>
    </lineage>
</organism>
<evidence type="ECO:0000256" key="1">
    <source>
        <dbReference type="SAM" id="Phobius"/>
    </source>
</evidence>
<comment type="caution">
    <text evidence="2">The sequence shown here is derived from an EMBL/GenBank/DDBJ whole genome shotgun (WGS) entry which is preliminary data.</text>
</comment>
<keyword evidence="1" id="KW-0812">Transmembrane</keyword>
<sequence>MKFSISLIKSIQAGQGTAQSKSHKRGRFSDVASPVVVRRVCCSAPPSLSRRPVNTLIPVALLLSFRRCRCRRSLLGLPSLQGSLQVYITATVVLGGLDSVLLRFFVSATTAFLVVVIGGCFCCSRFAGVFPFAGVYGGAMVVLLLVGGFVRALPFHRCRSLSLFGPHLFAAPLCAGKLLLLRCWAVLVRILCWCGSRILCWCEFGLCFGGLLLFFGDCGGSVRIRSFGEILVLRW</sequence>
<reference evidence="2 3" key="1">
    <citation type="journal article" date="2014" name="Am. J. Bot.">
        <title>Genome assembly and annotation for red clover (Trifolium pratense; Fabaceae).</title>
        <authorList>
            <person name="Istvanek J."/>
            <person name="Jaros M."/>
            <person name="Krenek A."/>
            <person name="Repkova J."/>
        </authorList>
    </citation>
    <scope>NUCLEOTIDE SEQUENCE [LARGE SCALE GENOMIC DNA]</scope>
    <source>
        <strain evidence="3">cv. Tatra</strain>
        <tissue evidence="2">Young leaves</tissue>
    </source>
</reference>
<keyword evidence="1" id="KW-0472">Membrane</keyword>
<reference evidence="2 3" key="2">
    <citation type="journal article" date="2017" name="Front. Plant Sci.">
        <title>Gene Classification and Mining of Molecular Markers Useful in Red Clover (Trifolium pratense) Breeding.</title>
        <authorList>
            <person name="Istvanek J."/>
            <person name="Dluhosova J."/>
            <person name="Dluhos P."/>
            <person name="Patkova L."/>
            <person name="Nedelnik J."/>
            <person name="Repkova J."/>
        </authorList>
    </citation>
    <scope>NUCLEOTIDE SEQUENCE [LARGE SCALE GENOMIC DNA]</scope>
    <source>
        <strain evidence="3">cv. Tatra</strain>
        <tissue evidence="2">Young leaves</tissue>
    </source>
</reference>
<keyword evidence="1" id="KW-1133">Transmembrane helix</keyword>
<proteinExistence type="predicted"/>
<gene>
    <name evidence="2" type="ORF">L195_g037697</name>
</gene>
<evidence type="ECO:0000313" key="2">
    <source>
        <dbReference type="EMBL" id="PNX81673.1"/>
    </source>
</evidence>
<feature type="transmembrane region" description="Helical" evidence="1">
    <location>
        <begin position="100"/>
        <end position="122"/>
    </location>
</feature>
<evidence type="ECO:0008006" key="4">
    <source>
        <dbReference type="Google" id="ProtNLM"/>
    </source>
</evidence>
<feature type="transmembrane region" description="Helical" evidence="1">
    <location>
        <begin position="129"/>
        <end position="149"/>
    </location>
</feature>